<protein>
    <recommendedName>
        <fullName evidence="3">Tetracyclin repressor-like C-terminal domain-containing protein</fullName>
    </recommendedName>
</protein>
<comment type="caution">
    <text evidence="1">The sequence shown here is derived from an EMBL/GenBank/DDBJ whole genome shotgun (WGS) entry which is preliminary data.</text>
</comment>
<sequence length="124" mass="13408">MTAGGFFLLGTDGMPEAFIDRVEFEATKRRISYLLAAHSRDKSAVLAIIARELQSQDVPEQVRTLLTLGVLYQLTTGVLGPHLTLAEATYPQNDFVGDLLALTTRESLQGDISNPEGTPSESGD</sequence>
<accession>A0ABY2IWD0</accession>
<keyword evidence="2" id="KW-1185">Reference proteome</keyword>
<dbReference type="RefSeq" id="WP_134431898.1">
    <property type="nucleotide sequence ID" value="NZ_SOGQ01000068.1"/>
</dbReference>
<reference evidence="1 2" key="1">
    <citation type="submission" date="2019-03" db="EMBL/GenBank/DDBJ databases">
        <title>Genomics of glacier-inhabiting Cryobacterium strains.</title>
        <authorList>
            <person name="Liu Q."/>
            <person name="Xin Y.-H."/>
        </authorList>
    </citation>
    <scope>NUCLEOTIDE SEQUENCE [LARGE SCALE GENOMIC DNA]</scope>
    <source>
        <strain evidence="1 2">TMT1-23-1</strain>
    </source>
</reference>
<dbReference type="Proteomes" id="UP000297853">
    <property type="component" value="Unassembled WGS sequence"/>
</dbReference>
<organism evidence="1 2">
    <name type="scientific">Cryobacterium sinapicolor</name>
    <dbReference type="NCBI Taxonomy" id="1259236"/>
    <lineage>
        <taxon>Bacteria</taxon>
        <taxon>Bacillati</taxon>
        <taxon>Actinomycetota</taxon>
        <taxon>Actinomycetes</taxon>
        <taxon>Micrococcales</taxon>
        <taxon>Microbacteriaceae</taxon>
        <taxon>Cryobacterium</taxon>
    </lineage>
</organism>
<evidence type="ECO:0000313" key="1">
    <source>
        <dbReference type="EMBL" id="TFC96220.1"/>
    </source>
</evidence>
<name>A0ABY2IWD0_9MICO</name>
<gene>
    <name evidence="1" type="ORF">E3T28_12815</name>
</gene>
<evidence type="ECO:0008006" key="3">
    <source>
        <dbReference type="Google" id="ProtNLM"/>
    </source>
</evidence>
<dbReference type="EMBL" id="SOGQ01000068">
    <property type="protein sequence ID" value="TFC96220.1"/>
    <property type="molecule type" value="Genomic_DNA"/>
</dbReference>
<evidence type="ECO:0000313" key="2">
    <source>
        <dbReference type="Proteomes" id="UP000297853"/>
    </source>
</evidence>
<proteinExistence type="predicted"/>